<dbReference type="EMBL" id="CM044707">
    <property type="protein sequence ID" value="KAI5652580.1"/>
    <property type="molecule type" value="Genomic_DNA"/>
</dbReference>
<evidence type="ECO:0000313" key="2">
    <source>
        <dbReference type="Proteomes" id="UP001060085"/>
    </source>
</evidence>
<keyword evidence="2" id="KW-1185">Reference proteome</keyword>
<evidence type="ECO:0000313" key="1">
    <source>
        <dbReference type="EMBL" id="KAI5652580.1"/>
    </source>
</evidence>
<dbReference type="Proteomes" id="UP001060085">
    <property type="component" value="Linkage Group LG07"/>
</dbReference>
<organism evidence="1 2">
    <name type="scientific">Catharanthus roseus</name>
    <name type="common">Madagascar periwinkle</name>
    <name type="synonym">Vinca rosea</name>
    <dbReference type="NCBI Taxonomy" id="4058"/>
    <lineage>
        <taxon>Eukaryota</taxon>
        <taxon>Viridiplantae</taxon>
        <taxon>Streptophyta</taxon>
        <taxon>Embryophyta</taxon>
        <taxon>Tracheophyta</taxon>
        <taxon>Spermatophyta</taxon>
        <taxon>Magnoliopsida</taxon>
        <taxon>eudicotyledons</taxon>
        <taxon>Gunneridae</taxon>
        <taxon>Pentapetalae</taxon>
        <taxon>asterids</taxon>
        <taxon>lamiids</taxon>
        <taxon>Gentianales</taxon>
        <taxon>Apocynaceae</taxon>
        <taxon>Rauvolfioideae</taxon>
        <taxon>Vinceae</taxon>
        <taxon>Catharanthinae</taxon>
        <taxon>Catharanthus</taxon>
    </lineage>
</organism>
<proteinExistence type="predicted"/>
<name>A0ACB9ZX82_CATRO</name>
<sequence>MDNGQFNNFQRDNYFFRKIEDIMVESFKMRNFIFKLKAWKSLQDFQDTLKCFEISVADTSRGRSVQSNASTTNNQNIEILLVDFRSFILLCFCLRISTLTTAIASTRPIFGLIGKTRKVMFRFYLYDAGCDSYISMQCREPEDSIIWICKIENFQSYLERICIKLPRSSFNTETITK</sequence>
<comment type="caution">
    <text evidence="1">The sequence shown here is derived from an EMBL/GenBank/DDBJ whole genome shotgun (WGS) entry which is preliminary data.</text>
</comment>
<accession>A0ACB9ZX82</accession>
<gene>
    <name evidence="1" type="ORF">M9H77_29767</name>
</gene>
<reference evidence="2" key="1">
    <citation type="journal article" date="2023" name="Nat. Plants">
        <title>Single-cell RNA sequencing provides a high-resolution roadmap for understanding the multicellular compartmentation of specialized metabolism.</title>
        <authorList>
            <person name="Sun S."/>
            <person name="Shen X."/>
            <person name="Li Y."/>
            <person name="Li Y."/>
            <person name="Wang S."/>
            <person name="Li R."/>
            <person name="Zhang H."/>
            <person name="Shen G."/>
            <person name="Guo B."/>
            <person name="Wei J."/>
            <person name="Xu J."/>
            <person name="St-Pierre B."/>
            <person name="Chen S."/>
            <person name="Sun C."/>
        </authorList>
    </citation>
    <scope>NUCLEOTIDE SEQUENCE [LARGE SCALE GENOMIC DNA]</scope>
</reference>
<protein>
    <submittedName>
        <fullName evidence="1">Uncharacterized protein</fullName>
    </submittedName>
</protein>